<evidence type="ECO:0008006" key="16">
    <source>
        <dbReference type="Google" id="ProtNLM"/>
    </source>
</evidence>
<dbReference type="Proteomes" id="UP000051952">
    <property type="component" value="Unassembled WGS sequence"/>
</dbReference>
<dbReference type="GO" id="GO:1905515">
    <property type="term" value="P:non-motile cilium assembly"/>
    <property type="evidence" value="ECO:0007669"/>
    <property type="project" value="InterPro"/>
</dbReference>
<evidence type="ECO:0000313" key="15">
    <source>
        <dbReference type="Proteomes" id="UP000051952"/>
    </source>
</evidence>
<evidence type="ECO:0000259" key="12">
    <source>
        <dbReference type="Pfam" id="PF23351"/>
    </source>
</evidence>
<organism evidence="14 15">
    <name type="scientific">Bodo saltans</name>
    <name type="common">Flagellated protozoan</name>
    <dbReference type="NCBI Taxonomy" id="75058"/>
    <lineage>
        <taxon>Eukaryota</taxon>
        <taxon>Discoba</taxon>
        <taxon>Euglenozoa</taxon>
        <taxon>Kinetoplastea</taxon>
        <taxon>Metakinetoplastina</taxon>
        <taxon>Eubodonida</taxon>
        <taxon>Bodonidae</taxon>
        <taxon>Bodo</taxon>
    </lineage>
</organism>
<feature type="region of interest" description="Disordered" evidence="7">
    <location>
        <begin position="359"/>
        <end position="381"/>
    </location>
</feature>
<protein>
    <recommendedName>
        <fullName evidence="16">Bardet-Biedl syndrome 2 protein homolog</fullName>
    </recommendedName>
</protein>
<gene>
    <name evidence="14" type="ORF">BSAL_27170</name>
</gene>
<evidence type="ECO:0000259" key="9">
    <source>
        <dbReference type="Pfam" id="PF14782"/>
    </source>
</evidence>
<dbReference type="PANTHER" id="PTHR32465">
    <property type="entry name" value="BARDET-BIEDL SYNDROME 2 PROTEIN"/>
    <property type="match status" value="1"/>
</dbReference>
<proteinExistence type="predicted"/>
<dbReference type="InterPro" id="IPR016616">
    <property type="entry name" value="Bardet-Biedl_syndrome_2_prot"/>
</dbReference>
<evidence type="ECO:0000256" key="5">
    <source>
        <dbReference type="ARBA" id="ARBA00023212"/>
    </source>
</evidence>
<dbReference type="Pfam" id="PF14782">
    <property type="entry name" value="BBS2_GAE"/>
    <property type="match status" value="1"/>
</dbReference>
<dbReference type="Pfam" id="PF23350">
    <property type="entry name" value="BBS2_pf"/>
    <property type="match status" value="1"/>
</dbReference>
<name>A0A0S4JJZ6_BODSA</name>
<evidence type="ECO:0000259" key="8">
    <source>
        <dbReference type="Pfam" id="PF14781"/>
    </source>
</evidence>
<dbReference type="Pfam" id="PF23351">
    <property type="entry name" value="BBS2_CtH"/>
    <property type="match status" value="1"/>
</dbReference>
<evidence type="ECO:0000259" key="11">
    <source>
        <dbReference type="Pfam" id="PF23350"/>
    </source>
</evidence>
<dbReference type="GO" id="GO:0034464">
    <property type="term" value="C:BBSome"/>
    <property type="evidence" value="ECO:0007669"/>
    <property type="project" value="InterPro"/>
</dbReference>
<dbReference type="EMBL" id="CYKH01001839">
    <property type="protein sequence ID" value="CUG90518.1"/>
    <property type="molecule type" value="Genomic_DNA"/>
</dbReference>
<dbReference type="Pfam" id="PF14781">
    <property type="entry name" value="BBS2_N"/>
    <property type="match status" value="1"/>
</dbReference>
<dbReference type="InterPro" id="IPR055379">
    <property type="entry name" value="BBS2_pf_dom"/>
</dbReference>
<dbReference type="Gene3D" id="2.130.10.10">
    <property type="entry name" value="YVTN repeat-like/Quinoprotein amine dehydrogenase"/>
    <property type="match status" value="1"/>
</dbReference>
<dbReference type="InterPro" id="IPR055380">
    <property type="entry name" value="BBS2_hp_dom"/>
</dbReference>
<dbReference type="Pfam" id="PF23353">
    <property type="entry name" value="BBS2_hp"/>
    <property type="match status" value="1"/>
</dbReference>
<dbReference type="PANTHER" id="PTHR32465:SF0">
    <property type="entry name" value="BARDET-BIEDL SYNDROME 2 PROTEIN"/>
    <property type="match status" value="1"/>
</dbReference>
<keyword evidence="4" id="KW-0969">Cilium</keyword>
<keyword evidence="5" id="KW-0206">Cytoskeleton</keyword>
<dbReference type="OrthoDB" id="2120021at2759"/>
<comment type="subcellular location">
    <subcellularLocation>
        <location evidence="1">Cell projection</location>
        <location evidence="1">Cilium</location>
    </subcellularLocation>
    <subcellularLocation>
        <location evidence="2">Cytoplasm</location>
        <location evidence="2">Cytoskeleton</location>
    </subcellularLocation>
</comment>
<dbReference type="GO" id="GO:0031514">
    <property type="term" value="C:motile cilium"/>
    <property type="evidence" value="ECO:0007669"/>
    <property type="project" value="TreeGrafter"/>
</dbReference>
<dbReference type="InterPro" id="IPR036322">
    <property type="entry name" value="WD40_repeat_dom_sf"/>
</dbReference>
<feature type="domain" description="Ciliary BBSome complex subunit 2 middle region" evidence="10">
    <location>
        <begin position="168"/>
        <end position="267"/>
    </location>
</feature>
<reference evidence="15" key="1">
    <citation type="submission" date="2015-09" db="EMBL/GenBank/DDBJ databases">
        <authorList>
            <consortium name="Pathogen Informatics"/>
        </authorList>
    </citation>
    <scope>NUCLEOTIDE SEQUENCE [LARGE SCALE GENOMIC DNA]</scope>
    <source>
        <strain evidence="15">Lake Konstanz</strain>
    </source>
</reference>
<feature type="domain" description="Ciliary BBSome complex subunit 2 N-terminal" evidence="8">
    <location>
        <begin position="24"/>
        <end position="118"/>
    </location>
</feature>
<accession>A0A0S4JJZ6</accession>
<keyword evidence="3" id="KW-0963">Cytoplasm</keyword>
<feature type="domain" description="BBS2 GAE" evidence="9">
    <location>
        <begin position="395"/>
        <end position="481"/>
    </location>
</feature>
<evidence type="ECO:0000256" key="4">
    <source>
        <dbReference type="ARBA" id="ARBA00023069"/>
    </source>
</evidence>
<keyword evidence="15" id="KW-1185">Reference proteome</keyword>
<evidence type="ECO:0000313" key="14">
    <source>
        <dbReference type="EMBL" id="CUG90518.1"/>
    </source>
</evidence>
<dbReference type="InterPro" id="IPR029333">
    <property type="entry name" value="BBS2_GAE_dom"/>
</dbReference>
<keyword evidence="6" id="KW-0966">Cell projection</keyword>
<feature type="domain" description="BBS2 hairpin" evidence="13">
    <location>
        <begin position="585"/>
        <end position="682"/>
    </location>
</feature>
<dbReference type="PIRSF" id="PIRSF013684">
    <property type="entry name" value="BBS2"/>
    <property type="match status" value="1"/>
</dbReference>
<dbReference type="OMA" id="MSDGANC"/>
<feature type="domain" description="BBS2 C-terminal helix bundle" evidence="12">
    <location>
        <begin position="687"/>
        <end position="713"/>
    </location>
</feature>
<evidence type="ECO:0000256" key="7">
    <source>
        <dbReference type="SAM" id="MobiDB-lite"/>
    </source>
</evidence>
<feature type="domain" description="BBS2 platform" evidence="11">
    <location>
        <begin position="491"/>
        <end position="573"/>
    </location>
</feature>
<dbReference type="SUPFAM" id="SSF50978">
    <property type="entry name" value="WD40 repeat-like"/>
    <property type="match status" value="1"/>
</dbReference>
<evidence type="ECO:0000256" key="1">
    <source>
        <dbReference type="ARBA" id="ARBA00004138"/>
    </source>
</evidence>
<evidence type="ECO:0000259" key="10">
    <source>
        <dbReference type="Pfam" id="PF14783"/>
    </source>
</evidence>
<dbReference type="InterPro" id="IPR029429">
    <property type="entry name" value="BBS2_Mid"/>
</dbReference>
<evidence type="ECO:0000256" key="3">
    <source>
        <dbReference type="ARBA" id="ARBA00022490"/>
    </source>
</evidence>
<dbReference type="Pfam" id="PF14783">
    <property type="entry name" value="BBS2_Mid"/>
    <property type="match status" value="1"/>
</dbReference>
<evidence type="ECO:0000259" key="13">
    <source>
        <dbReference type="Pfam" id="PF23353"/>
    </source>
</evidence>
<dbReference type="InterPro" id="IPR055381">
    <property type="entry name" value="BBS2_CtH_dom"/>
</dbReference>
<dbReference type="GO" id="GO:0036064">
    <property type="term" value="C:ciliary basal body"/>
    <property type="evidence" value="ECO:0007669"/>
    <property type="project" value="TreeGrafter"/>
</dbReference>
<sequence length="718" mass="78366">MSSLKLGTVYQFSTSLPILEGLATVGKFDGKHASLACATLGHRVTIHDSTPQDADAPSVRALNVNKEVTALVAGSFDKAQNDALVIGSATTISAYNVEKNSDLFYKENSDGVFSATMGQFGGESLLFVGGSCNTFALDSEGNEKYWGVTGANVSSLALVNGWRVGNSEAQTRLISGSEDNELRCFDGTETTTIATEGDKVIRLAAAPKGGRFAYALANGTIGVYEQNERQWRIKAKARPTSFAFVDVDFDGVPELVCTWSDGTVEIRRDIAGGQGDILFKDQFGSPATAVVAADYRGDGRVLPMVCTYDGEVRGLATMESTMEELAENKEKMLLESLIQEKQQLQFDLKNLESQVALQKAQKAKDPATPADTNPPPNSVMLNANTSVKLRLRPMSETKSIDLCITASDGAVIRGALVTGELIFPAGSDSAFFHAETPQPTLSCPICLDKDVGTELTLSVLVGSPLSDVYQVHDLKFRLPRFSMHVPVQELPRIPTGFVTARISERSGRYHAWLATCFNATTQPDTDFRACFVCLRDRSGLEVSASSNNGGEFTVRCDNMQTCGDIIQDLGAFLGLKELESVADFPNEFETFQHVLQRVEEYNNVRMKLTAEIADSTQMVKALVIKAEDARILNDMRNMKKMYGSLYEVNRELMGEYLKRSNNHNELLAALKEVNTMIQKAGQLRLGQAKQRLINECRSAIKANNIHSLFHIIKTGKTA</sequence>
<dbReference type="GO" id="GO:0016020">
    <property type="term" value="C:membrane"/>
    <property type="evidence" value="ECO:0007669"/>
    <property type="project" value="TreeGrafter"/>
</dbReference>
<dbReference type="VEuPathDB" id="TriTrypDB:BSAL_27170"/>
<dbReference type="AlphaFoldDB" id="A0A0S4JJZ6"/>
<dbReference type="InterPro" id="IPR029430">
    <property type="entry name" value="BBS2_N"/>
</dbReference>
<evidence type="ECO:0000256" key="6">
    <source>
        <dbReference type="ARBA" id="ARBA00023273"/>
    </source>
</evidence>
<evidence type="ECO:0000256" key="2">
    <source>
        <dbReference type="ARBA" id="ARBA00004245"/>
    </source>
</evidence>
<dbReference type="InterPro" id="IPR015943">
    <property type="entry name" value="WD40/YVTN_repeat-like_dom_sf"/>
</dbReference>